<dbReference type="AlphaFoldDB" id="A0A7W0DPL7"/>
<dbReference type="Proteomes" id="UP000545761">
    <property type="component" value="Unassembled WGS sequence"/>
</dbReference>
<evidence type="ECO:0000313" key="2">
    <source>
        <dbReference type="Proteomes" id="UP000545761"/>
    </source>
</evidence>
<sequence length="61" mass="6936">MRADFEGRVCSELSADLPDEDLGEDLGDVLDLYEMGSKPRCEEAEYLELVQEAIERIERGE</sequence>
<comment type="caution">
    <text evidence="1">The sequence shown here is derived from an EMBL/GenBank/DDBJ whole genome shotgun (WGS) entry which is preliminary data.</text>
</comment>
<gene>
    <name evidence="1" type="ORF">H1D24_20665</name>
</gene>
<proteinExistence type="predicted"/>
<dbReference type="EMBL" id="JACEHE010000012">
    <property type="protein sequence ID" value="MBA2948159.1"/>
    <property type="molecule type" value="Genomic_DNA"/>
</dbReference>
<dbReference type="RefSeq" id="WP_181659105.1">
    <property type="nucleotide sequence ID" value="NZ_JACEHE010000012.1"/>
</dbReference>
<reference evidence="1 2" key="1">
    <citation type="submission" date="2020-07" db="EMBL/GenBank/DDBJ databases">
        <title>Streptomyces isolated from Indian soil.</title>
        <authorList>
            <person name="Mandal S."/>
            <person name="Maiti P.K."/>
        </authorList>
    </citation>
    <scope>NUCLEOTIDE SEQUENCE [LARGE SCALE GENOMIC DNA]</scope>
    <source>
        <strain evidence="1 2">PSKA28</strain>
    </source>
</reference>
<protein>
    <recommendedName>
        <fullName evidence="3">CdiI immunity protein domain-containing protein</fullName>
    </recommendedName>
</protein>
<organism evidence="1 2">
    <name type="scientific">Streptomyces himalayensis subsp. himalayensis</name>
    <dbReference type="NCBI Taxonomy" id="2756131"/>
    <lineage>
        <taxon>Bacteria</taxon>
        <taxon>Bacillati</taxon>
        <taxon>Actinomycetota</taxon>
        <taxon>Actinomycetes</taxon>
        <taxon>Kitasatosporales</taxon>
        <taxon>Streptomycetaceae</taxon>
        <taxon>Streptomyces</taxon>
        <taxon>Streptomyces himalayensis</taxon>
    </lineage>
</organism>
<accession>A0A7W0DPL7</accession>
<name>A0A7W0DPL7_9ACTN</name>
<evidence type="ECO:0000313" key="1">
    <source>
        <dbReference type="EMBL" id="MBA2948159.1"/>
    </source>
</evidence>
<evidence type="ECO:0008006" key="3">
    <source>
        <dbReference type="Google" id="ProtNLM"/>
    </source>
</evidence>